<accession>A0A2V3U2R2</accession>
<dbReference type="InterPro" id="IPR002890">
    <property type="entry name" value="MG2"/>
</dbReference>
<dbReference type="CDD" id="cd02891">
    <property type="entry name" value="A2M_like"/>
    <property type="match status" value="1"/>
</dbReference>
<dbReference type="InterPro" id="IPR001599">
    <property type="entry name" value="Macroglobln_a2"/>
</dbReference>
<reference evidence="7 8" key="1">
    <citation type="submission" date="2018-05" db="EMBL/GenBank/DDBJ databases">
        <title>Genomic Encyclopedia of Type Strains, Phase IV (KMG-IV): sequencing the most valuable type-strain genomes for metagenomic binning, comparative biology and taxonomic classification.</title>
        <authorList>
            <person name="Goeker M."/>
        </authorList>
    </citation>
    <scope>NUCLEOTIDE SEQUENCE [LARGE SCALE GENOMIC DNA]</scope>
    <source>
        <strain evidence="7 8">DSM 6462</strain>
    </source>
</reference>
<dbReference type="Gene3D" id="2.60.40.1930">
    <property type="match status" value="1"/>
</dbReference>
<dbReference type="InterPro" id="IPR008930">
    <property type="entry name" value="Terpenoid_cyclase/PrenylTrfase"/>
</dbReference>
<feature type="region of interest" description="Disordered" evidence="3">
    <location>
        <begin position="89"/>
        <end position="125"/>
    </location>
</feature>
<feature type="chain" id="PRO_5016075947" description="Alpha-2-macroglobulin family protein" evidence="4">
    <location>
        <begin position="40"/>
        <end position="1797"/>
    </location>
</feature>
<organism evidence="7 8">
    <name type="scientific">Chelatococcus asaccharovorans</name>
    <dbReference type="NCBI Taxonomy" id="28210"/>
    <lineage>
        <taxon>Bacteria</taxon>
        <taxon>Pseudomonadati</taxon>
        <taxon>Pseudomonadota</taxon>
        <taxon>Alphaproteobacteria</taxon>
        <taxon>Hyphomicrobiales</taxon>
        <taxon>Chelatococcaceae</taxon>
        <taxon>Chelatococcus</taxon>
    </lineage>
</organism>
<dbReference type="EMBL" id="QJJK01000008">
    <property type="protein sequence ID" value="PXW56330.1"/>
    <property type="molecule type" value="Genomic_DNA"/>
</dbReference>
<dbReference type="GO" id="GO:0004866">
    <property type="term" value="F:endopeptidase inhibitor activity"/>
    <property type="evidence" value="ECO:0007669"/>
    <property type="project" value="InterPro"/>
</dbReference>
<dbReference type="SMART" id="SM01360">
    <property type="entry name" value="A2M"/>
    <property type="match status" value="1"/>
</dbReference>
<gene>
    <name evidence="7" type="ORF">C7450_10879</name>
</gene>
<dbReference type="GO" id="GO:0005615">
    <property type="term" value="C:extracellular space"/>
    <property type="evidence" value="ECO:0007669"/>
    <property type="project" value="InterPro"/>
</dbReference>
<dbReference type="OrthoDB" id="9767116at2"/>
<protein>
    <recommendedName>
        <fullName evidence="9">Alpha-2-macroglobulin family protein</fullName>
    </recommendedName>
</protein>
<dbReference type="RefSeq" id="WP_110376097.1">
    <property type="nucleotide sequence ID" value="NZ_JAHBRY010000001.1"/>
</dbReference>
<dbReference type="PANTHER" id="PTHR40094:SF1">
    <property type="entry name" value="UBIQUITIN DOMAIN-CONTAINING PROTEIN"/>
    <property type="match status" value="1"/>
</dbReference>
<evidence type="ECO:0000256" key="2">
    <source>
        <dbReference type="ARBA" id="ARBA00022729"/>
    </source>
</evidence>
<evidence type="ECO:0000256" key="4">
    <source>
        <dbReference type="SAM" id="SignalP"/>
    </source>
</evidence>
<dbReference type="InterPro" id="IPR026284">
    <property type="entry name" value="A2MG_proteobact"/>
</dbReference>
<comment type="caution">
    <text evidence="7">The sequence shown here is derived from an EMBL/GenBank/DDBJ whole genome shotgun (WGS) entry which is preliminary data.</text>
</comment>
<feature type="compositionally biased region" description="Low complexity" evidence="3">
    <location>
        <begin position="54"/>
        <end position="65"/>
    </location>
</feature>
<evidence type="ECO:0000313" key="7">
    <source>
        <dbReference type="EMBL" id="PXW56330.1"/>
    </source>
</evidence>
<dbReference type="InterPro" id="IPR041246">
    <property type="entry name" value="Bact_MG10"/>
</dbReference>
<sequence length="1797" mass="190299">MTTSFQNRPVKTGLAGLVVALGLACAPALVVAPAGEAFAQASPPARPANPPATAPTVPQTAPAPARKTYSRDDLASVAVRLEADIKREVAPPPSAPAGQPGQAGQVGQAPRPAPQPDRMRQEAQAALGRGDTLRALALYGNLIAQQPNNVTAWLGYSAAAAQSKGANYSENQDFRRRALGAAYAGYQKATTAAQEATALADLGALFAQYSQWRSAIDTYRASLASADIPARRGIYDNLVASHGFRLIGNSTDSDSATPRACFQFSEPLQQGKVDFTPFVAITGASNAAVTGEGSQICVDGLKHGERYAIVIRRGLPSAIEGEALQKNADYEIYVKDRGPQVRFTGRNYVLPRTGQQGIPIVSVNTPKIDVEVLRVGDRSLLPTVRSDDFLSQISRYTADSYADDKGQRVWRGTLDVANVLNKDVITAFPVMEAVGGKLEPGVYLMTAAASGGPKGDGDYELRATQWFVVSDLGLTSISGSGGVEVMLRSLGNAAPLDGVEVRLLARNNDVLGVEKSDAQGRVRFSAGLARGTGGQAPGLVVASTAAGDYNFLDLGQSAFDLSDRGVKGRRAAGALDAMVFTERGVYRTGETVYVTALLRDGKGVAAPNLPVTLVARRPDGVEYRRSLVADQGEGGRAWSLPILGGAMRGTWRLQAYADPKGQAIGETSFLVEDYVPERIDVTLTPTQKALQAGEPATIAVDARYLYGAPGADLDVSGEVSVTASATPTIPGLDGFEIGLADEEFSAVTTEIEQHFTTDAQGHVVVEVPIGEISAPRPVEAKITLRVGETGGRAVERSVTLPILPEGNVIGARKLFTELAEGGTASFDVVMATPTGERLSGGVQWNLYRLDRDYQWYNNDGRWSYETVTRTRRIADGRVNVTAGSAGRIAATVGWGRYRLELASVQPDVQPTSISFGVGWGGEQTADSPDRLDVTLDKAAFASGEEMTVTVRPRFAGTATVAVVTDHVLEERLVDVTPDGTSVKLPVSADWGAGAYLVAFAHRPLDEAAKRMPGRALGLAWFSVDAAARDLNVGLGAPPAMRPRETLRLPIKVAGALPGEKAYVTVAAVDVGILNLTRYEAPRPGDYFFGQRQLGAEIRDLYGFLIDGMQGTRGAIRSGGDGGAQVSGSPPAQEPVSLYSGVVEVGADGTAEVAFDIPDFNGTLRVMATAWTKSRVGQASADVIVRDPVVMVGTLPRFLNIGDNSRFAIDINNVEGEAGTYKLSLSSTGPVAIPANQRERSLQLAKGARQSLSVPISGASVGIATIEARLTGPGFDGPQTFRIGVQPGRPPLINRTVRPLAAQASVRLTPDLFADLLPGTGLASISVSPMTALDVPALLASLDRFPYGCTEQTVSRALPLLYVNALSAVNALPTDTNLDERIRTSIERVLARQDSNGSFGLWSVGGDDIWLDAYVTDFLTRAREGGFVVPQIGFDLALDRLRNFVANQDFTKGSGEDLAYAVYVLARNGRPVMGDLRYLADVRIKDFGSPLAQSQIAAALALLGDRGRAQAAFTTAVSALGAAVDKPVSRPDYGSRLRDGAAVLTLAAEAGAQAADITAVGRVVEDARARRSYTSTQEEAWMVLAAEAMTKRAEGIRVTVNGTPHAGALYRNLRADALGGAGFTVANAGSTPLQMVVSVAGNPLTPEPAASRGYSIARNYYKLDGTQVDPAHVNQNDRLVVTLKVTETEAAFARLLLVDYLPAGFEIDNPNLVDSGSVAGLDWLKRDVEPSHTEYRDDRFVAAFDRDGGKAAFFTVAYMVRAVSPGTFVHPPAVVEDMYRPERFGRGDFGKVEVTAVR</sequence>
<dbReference type="InterPro" id="IPR011626">
    <property type="entry name" value="Alpha-macroglobulin_TED"/>
</dbReference>
<dbReference type="Pfam" id="PF07703">
    <property type="entry name" value="A2M_BRD"/>
    <property type="match status" value="1"/>
</dbReference>
<feature type="compositionally biased region" description="Pro residues" evidence="3">
    <location>
        <begin position="44"/>
        <end position="53"/>
    </location>
</feature>
<dbReference type="SMART" id="SM01359">
    <property type="entry name" value="A2M_N_2"/>
    <property type="match status" value="1"/>
</dbReference>
<dbReference type="PANTHER" id="PTHR40094">
    <property type="entry name" value="ALPHA-2-MACROGLOBULIN HOMOLOG"/>
    <property type="match status" value="1"/>
</dbReference>
<dbReference type="Pfam" id="PF01835">
    <property type="entry name" value="MG2"/>
    <property type="match status" value="1"/>
</dbReference>
<keyword evidence="8" id="KW-1185">Reference proteome</keyword>
<dbReference type="Pfam" id="PF17972">
    <property type="entry name" value="bMG5"/>
    <property type="match status" value="1"/>
</dbReference>
<evidence type="ECO:0000256" key="3">
    <source>
        <dbReference type="SAM" id="MobiDB-lite"/>
    </source>
</evidence>
<dbReference type="Proteomes" id="UP000248021">
    <property type="component" value="Unassembled WGS sequence"/>
</dbReference>
<dbReference type="Pfam" id="PF00207">
    <property type="entry name" value="A2M"/>
    <property type="match status" value="1"/>
</dbReference>
<evidence type="ECO:0000313" key="8">
    <source>
        <dbReference type="Proteomes" id="UP000248021"/>
    </source>
</evidence>
<evidence type="ECO:0000256" key="1">
    <source>
        <dbReference type="ARBA" id="ARBA00010556"/>
    </source>
</evidence>
<keyword evidence="2 4" id="KW-0732">Signal</keyword>
<evidence type="ECO:0008006" key="9">
    <source>
        <dbReference type="Google" id="ProtNLM"/>
    </source>
</evidence>
<dbReference type="Pfam" id="PF17973">
    <property type="entry name" value="bMG10"/>
    <property type="match status" value="1"/>
</dbReference>
<comment type="similarity">
    <text evidence="1">Belongs to the protease inhibitor I39 (alpha-2-macroglobulin) family. Bacterial alpha-2-macroglobulin subfamily.</text>
</comment>
<dbReference type="InterPro" id="IPR021868">
    <property type="entry name" value="Alpha_2_Macroglob_MG3"/>
</dbReference>
<dbReference type="InterPro" id="IPR011625">
    <property type="entry name" value="A2M_N_BRD"/>
</dbReference>
<dbReference type="InterPro" id="IPR041203">
    <property type="entry name" value="Bact_A2M_MG5"/>
</dbReference>
<feature type="domain" description="Alpha-2-macroglobulin" evidence="6">
    <location>
        <begin position="1136"/>
        <end position="1224"/>
    </location>
</feature>
<dbReference type="InterPro" id="IPR011990">
    <property type="entry name" value="TPR-like_helical_dom_sf"/>
</dbReference>
<dbReference type="InterPro" id="IPR049120">
    <property type="entry name" value="A2M_bMG2"/>
</dbReference>
<dbReference type="Pfam" id="PF07678">
    <property type="entry name" value="TED_complement"/>
    <property type="match status" value="1"/>
</dbReference>
<dbReference type="Pfam" id="PF11974">
    <property type="entry name" value="bMG3"/>
    <property type="match status" value="1"/>
</dbReference>
<feature type="region of interest" description="Disordered" evidence="3">
    <location>
        <begin position="40"/>
        <end position="73"/>
    </location>
</feature>
<dbReference type="Gene3D" id="1.50.10.20">
    <property type="match status" value="1"/>
</dbReference>
<dbReference type="InterPro" id="IPR041462">
    <property type="entry name" value="Bact_A2M_MG6"/>
</dbReference>
<evidence type="ECO:0000259" key="6">
    <source>
        <dbReference type="SMART" id="SM01360"/>
    </source>
</evidence>
<dbReference type="Pfam" id="PF17962">
    <property type="entry name" value="bMG6"/>
    <property type="match status" value="1"/>
</dbReference>
<dbReference type="InterPro" id="IPR051802">
    <property type="entry name" value="YfhM-like"/>
</dbReference>
<feature type="signal peptide" evidence="4">
    <location>
        <begin position="1"/>
        <end position="39"/>
    </location>
</feature>
<feature type="domain" description="Alpha-2-macroglobulin bait region" evidence="5">
    <location>
        <begin position="931"/>
        <end position="1075"/>
    </location>
</feature>
<dbReference type="SMART" id="SM01419">
    <property type="entry name" value="Thiol-ester_cl"/>
    <property type="match status" value="1"/>
</dbReference>
<evidence type="ECO:0000259" key="5">
    <source>
        <dbReference type="SMART" id="SM01359"/>
    </source>
</evidence>
<proteinExistence type="inferred from homology"/>
<dbReference type="SUPFAM" id="SSF48239">
    <property type="entry name" value="Terpenoid cyclases/Protein prenyltransferases"/>
    <property type="match status" value="1"/>
</dbReference>
<dbReference type="SUPFAM" id="SSF48452">
    <property type="entry name" value="TPR-like"/>
    <property type="match status" value="1"/>
</dbReference>
<feature type="compositionally biased region" description="Low complexity" evidence="3">
    <location>
        <begin position="96"/>
        <end position="110"/>
    </location>
</feature>
<name>A0A2V3U2R2_9HYPH</name>
<dbReference type="Pfam" id="PF21142">
    <property type="entry name" value="A2M_bMG2"/>
    <property type="match status" value="1"/>
</dbReference>
<dbReference type="InterPro" id="IPR047565">
    <property type="entry name" value="Alpha-macroglob_thiol-ester_cl"/>
</dbReference>
<dbReference type="PIRSF" id="PIRSF038980">
    <property type="entry name" value="A2M_bac"/>
    <property type="match status" value="1"/>
</dbReference>